<feature type="DNA-binding region" description="H-T-H motif" evidence="4">
    <location>
        <begin position="32"/>
        <end position="51"/>
    </location>
</feature>
<keyword evidence="3" id="KW-0804">Transcription</keyword>
<feature type="domain" description="HTH tetR-type" evidence="5">
    <location>
        <begin position="9"/>
        <end position="69"/>
    </location>
</feature>
<evidence type="ECO:0000256" key="3">
    <source>
        <dbReference type="ARBA" id="ARBA00023163"/>
    </source>
</evidence>
<dbReference type="Pfam" id="PF00440">
    <property type="entry name" value="TetR_N"/>
    <property type="match status" value="1"/>
</dbReference>
<dbReference type="RefSeq" id="WP_252436462.1">
    <property type="nucleotide sequence ID" value="NZ_JAGSOV010000015.1"/>
</dbReference>
<dbReference type="EMBL" id="JAGSOV010000015">
    <property type="protein sequence ID" value="MCO1654803.1"/>
    <property type="molecule type" value="Genomic_DNA"/>
</dbReference>
<dbReference type="Proteomes" id="UP001165283">
    <property type="component" value="Unassembled WGS sequence"/>
</dbReference>
<reference evidence="6" key="1">
    <citation type="submission" date="2021-04" db="EMBL/GenBank/DDBJ databases">
        <title>Pseudonocardia sp. nov., isolated from sandy soil of mangrove forest.</title>
        <authorList>
            <person name="Zan Z."/>
            <person name="Huang R."/>
            <person name="Liu W."/>
        </authorList>
    </citation>
    <scope>NUCLEOTIDE SEQUENCE</scope>
    <source>
        <strain evidence="6">S2-4</strain>
    </source>
</reference>
<dbReference type="SUPFAM" id="SSF46689">
    <property type="entry name" value="Homeodomain-like"/>
    <property type="match status" value="1"/>
</dbReference>
<organism evidence="6 7">
    <name type="scientific">Pseudonocardia humida</name>
    <dbReference type="NCBI Taxonomy" id="2800819"/>
    <lineage>
        <taxon>Bacteria</taxon>
        <taxon>Bacillati</taxon>
        <taxon>Actinomycetota</taxon>
        <taxon>Actinomycetes</taxon>
        <taxon>Pseudonocardiales</taxon>
        <taxon>Pseudonocardiaceae</taxon>
        <taxon>Pseudonocardia</taxon>
    </lineage>
</organism>
<dbReference type="SUPFAM" id="SSF48498">
    <property type="entry name" value="Tetracyclin repressor-like, C-terminal domain"/>
    <property type="match status" value="1"/>
</dbReference>
<evidence type="ECO:0000256" key="1">
    <source>
        <dbReference type="ARBA" id="ARBA00023015"/>
    </source>
</evidence>
<dbReference type="InterPro" id="IPR036271">
    <property type="entry name" value="Tet_transcr_reg_TetR-rel_C_sf"/>
</dbReference>
<evidence type="ECO:0000256" key="2">
    <source>
        <dbReference type="ARBA" id="ARBA00023125"/>
    </source>
</evidence>
<dbReference type="Pfam" id="PF13305">
    <property type="entry name" value="TetR_C_33"/>
    <property type="match status" value="1"/>
</dbReference>
<evidence type="ECO:0000256" key="4">
    <source>
        <dbReference type="PROSITE-ProRule" id="PRU00335"/>
    </source>
</evidence>
<protein>
    <submittedName>
        <fullName evidence="6">TetR/AcrR family transcriptional regulator</fullName>
    </submittedName>
</protein>
<dbReference type="InterPro" id="IPR025996">
    <property type="entry name" value="MT1864/Rv1816-like_C"/>
</dbReference>
<keyword evidence="7" id="KW-1185">Reference proteome</keyword>
<comment type="caution">
    <text evidence="6">The sequence shown here is derived from an EMBL/GenBank/DDBJ whole genome shotgun (WGS) entry which is preliminary data.</text>
</comment>
<dbReference type="Gene3D" id="1.10.357.10">
    <property type="entry name" value="Tetracycline Repressor, domain 2"/>
    <property type="match status" value="1"/>
</dbReference>
<keyword evidence="2 4" id="KW-0238">DNA-binding</keyword>
<gene>
    <name evidence="6" type="ORF">KDL28_07005</name>
</gene>
<evidence type="ECO:0000313" key="6">
    <source>
        <dbReference type="EMBL" id="MCO1654803.1"/>
    </source>
</evidence>
<sequence length="199" mass="21074">MPRPRVHDEALRATLLTRARATLSTHGSAALSLRTLAAECGTSTTAVYSLFGGKRGLLTALFDDAFRQLGRHLAAVRPGGDSVEDLVRLAAAYREGALADPHLFAVMFESATVLPASAEARTATGTALGPLREFVGRAVEQRALRADTDPVAASVTLWATVHGWVALQLRGFLPPGADALFEKALRAVVDAWRPAAPQP</sequence>
<evidence type="ECO:0000259" key="5">
    <source>
        <dbReference type="PROSITE" id="PS50977"/>
    </source>
</evidence>
<dbReference type="InterPro" id="IPR050109">
    <property type="entry name" value="HTH-type_TetR-like_transc_reg"/>
</dbReference>
<dbReference type="PANTHER" id="PTHR30055">
    <property type="entry name" value="HTH-TYPE TRANSCRIPTIONAL REGULATOR RUTR"/>
    <property type="match status" value="1"/>
</dbReference>
<dbReference type="PANTHER" id="PTHR30055:SF220">
    <property type="entry name" value="TETR-FAMILY REGULATORY PROTEIN"/>
    <property type="match status" value="1"/>
</dbReference>
<dbReference type="InterPro" id="IPR001647">
    <property type="entry name" value="HTH_TetR"/>
</dbReference>
<name>A0ABT0ZVN3_9PSEU</name>
<keyword evidence="1" id="KW-0805">Transcription regulation</keyword>
<dbReference type="InterPro" id="IPR009057">
    <property type="entry name" value="Homeodomain-like_sf"/>
</dbReference>
<evidence type="ECO:0000313" key="7">
    <source>
        <dbReference type="Proteomes" id="UP001165283"/>
    </source>
</evidence>
<proteinExistence type="predicted"/>
<dbReference type="PROSITE" id="PS50977">
    <property type="entry name" value="HTH_TETR_2"/>
    <property type="match status" value="1"/>
</dbReference>
<accession>A0ABT0ZVN3</accession>